<evidence type="ECO:0000313" key="1">
    <source>
        <dbReference type="EMBL" id="EEF12916.1"/>
    </source>
</evidence>
<dbReference type="EMBL" id="ACFU01000033">
    <property type="protein sequence ID" value="EEF12916.1"/>
    <property type="molecule type" value="Genomic_DNA"/>
</dbReference>
<comment type="caution">
    <text evidence="1">The sequence shown here is derived from an EMBL/GenBank/DDBJ whole genome shotgun (WGS) entry which is preliminary data.</text>
</comment>
<dbReference type="AlphaFoldDB" id="B9D523"/>
<organism evidence="1 2">
    <name type="scientific">Campylobacter rectus RM3267</name>
    <dbReference type="NCBI Taxonomy" id="553218"/>
    <lineage>
        <taxon>Bacteria</taxon>
        <taxon>Pseudomonadati</taxon>
        <taxon>Campylobacterota</taxon>
        <taxon>Epsilonproteobacteria</taxon>
        <taxon>Campylobacterales</taxon>
        <taxon>Campylobacteraceae</taxon>
        <taxon>Campylobacter</taxon>
    </lineage>
</organism>
<evidence type="ECO:0000313" key="2">
    <source>
        <dbReference type="Proteomes" id="UP000003082"/>
    </source>
</evidence>
<name>B9D523_CAMRE</name>
<sequence>MSEIKRLINLNFLSNFINYRRKAQGQNARSINLKRLKFKFG</sequence>
<proteinExistence type="predicted"/>
<keyword evidence="2" id="KW-1185">Reference proteome</keyword>
<protein>
    <submittedName>
        <fullName evidence="1">Uncharacterized protein</fullName>
    </submittedName>
</protein>
<reference evidence="1 2" key="1">
    <citation type="submission" date="2008-08" db="EMBL/GenBank/DDBJ databases">
        <authorList>
            <person name="Madupu R."/>
            <person name="Durkin A.S."/>
            <person name="Torralba M."/>
            <person name="Methe B."/>
            <person name="Sutton G.G."/>
            <person name="Strausberg R.L."/>
            <person name="Nelson K.E."/>
        </authorList>
    </citation>
    <scope>NUCLEOTIDE SEQUENCE [LARGE SCALE GENOMIC DNA]</scope>
    <source>
        <strain evidence="1 2">RM3267</strain>
    </source>
</reference>
<dbReference type="Proteomes" id="UP000003082">
    <property type="component" value="Unassembled WGS sequence"/>
</dbReference>
<gene>
    <name evidence="1" type="ORF">CAMRE0001_2643</name>
</gene>
<accession>B9D523</accession>